<dbReference type="EMBL" id="MN740346">
    <property type="protein sequence ID" value="QHU01613.1"/>
    <property type="molecule type" value="Genomic_DNA"/>
</dbReference>
<dbReference type="AlphaFoldDB" id="A0A6C0J8L0"/>
<reference evidence="1" key="1">
    <citation type="journal article" date="2020" name="Nature">
        <title>Giant virus diversity and host interactions through global metagenomics.</title>
        <authorList>
            <person name="Schulz F."/>
            <person name="Roux S."/>
            <person name="Paez-Espino D."/>
            <person name="Jungbluth S."/>
            <person name="Walsh D.A."/>
            <person name="Denef V.J."/>
            <person name="McMahon K.D."/>
            <person name="Konstantinidis K.T."/>
            <person name="Eloe-Fadrosh E.A."/>
            <person name="Kyrpides N.C."/>
            <person name="Woyke T."/>
        </authorList>
    </citation>
    <scope>NUCLEOTIDE SEQUENCE</scope>
    <source>
        <strain evidence="1">GVMAG-M-3300025874-2</strain>
    </source>
</reference>
<sequence length="175" mass="19668">MNQDLELRFRRRTGLVDPCADPRAIQFRLHLVSSKERAIRYDADLPPLAIEFDSLDLRRLSNIQSQRYQRRLDSTDEQLTRDKVLKLCTLMEQARSKALTDAIEAAFSAAAEAQRSAYSCPSVEIPRYEESYKLPSGTGIVTGSLLAPCGVHYTPFSPDTERITLKKDSGVCSIS</sequence>
<name>A0A6C0J8L0_9ZZZZ</name>
<organism evidence="1">
    <name type="scientific">viral metagenome</name>
    <dbReference type="NCBI Taxonomy" id="1070528"/>
    <lineage>
        <taxon>unclassified sequences</taxon>
        <taxon>metagenomes</taxon>
        <taxon>organismal metagenomes</taxon>
    </lineage>
</organism>
<proteinExistence type="predicted"/>
<accession>A0A6C0J8L0</accession>
<evidence type="ECO:0000313" key="1">
    <source>
        <dbReference type="EMBL" id="QHU01613.1"/>
    </source>
</evidence>
<protein>
    <submittedName>
        <fullName evidence="1">Uncharacterized protein</fullName>
    </submittedName>
</protein>